<feature type="transmembrane region" description="Helical" evidence="2">
    <location>
        <begin position="24"/>
        <end position="49"/>
    </location>
</feature>
<evidence type="ECO:0000259" key="3">
    <source>
        <dbReference type="PROSITE" id="PS51178"/>
    </source>
</evidence>
<protein>
    <submittedName>
        <fullName evidence="4">Serine/threonine kinase</fullName>
    </submittedName>
</protein>
<reference evidence="4" key="1">
    <citation type="submission" date="2022-06" db="EMBL/GenBank/DDBJ databases">
        <authorList>
            <person name="Ping M."/>
        </authorList>
    </citation>
    <scope>NUCLEOTIDE SEQUENCE</scope>
    <source>
        <strain evidence="4">JCM11759T</strain>
    </source>
</reference>
<dbReference type="Proteomes" id="UP001055940">
    <property type="component" value="Chromosome"/>
</dbReference>
<keyword evidence="4" id="KW-0418">Kinase</keyword>
<evidence type="ECO:0000313" key="4">
    <source>
        <dbReference type="EMBL" id="USY22820.1"/>
    </source>
</evidence>
<evidence type="ECO:0000256" key="1">
    <source>
        <dbReference type="SAM" id="MobiDB-lite"/>
    </source>
</evidence>
<keyword evidence="5" id="KW-1185">Reference proteome</keyword>
<dbReference type="InterPro" id="IPR005543">
    <property type="entry name" value="PASTA_dom"/>
</dbReference>
<organism evidence="4 5">
    <name type="scientific">Nocardiopsis exhalans</name>
    <dbReference type="NCBI Taxonomy" id="163604"/>
    <lineage>
        <taxon>Bacteria</taxon>
        <taxon>Bacillati</taxon>
        <taxon>Actinomycetota</taxon>
        <taxon>Actinomycetes</taxon>
        <taxon>Streptosporangiales</taxon>
        <taxon>Nocardiopsidaceae</taxon>
        <taxon>Nocardiopsis</taxon>
    </lineage>
</organism>
<dbReference type="GO" id="GO:0016301">
    <property type="term" value="F:kinase activity"/>
    <property type="evidence" value="ECO:0007669"/>
    <property type="project" value="UniProtKB-KW"/>
</dbReference>
<evidence type="ECO:0000313" key="5">
    <source>
        <dbReference type="Proteomes" id="UP001055940"/>
    </source>
</evidence>
<name>A0ABY5DIF0_9ACTN</name>
<evidence type="ECO:0000256" key="2">
    <source>
        <dbReference type="SAM" id="Phobius"/>
    </source>
</evidence>
<keyword evidence="2" id="KW-0812">Transmembrane</keyword>
<accession>A0ABY5DIF0</accession>
<dbReference type="EMBL" id="CP099837">
    <property type="protein sequence ID" value="USY22820.1"/>
    <property type="molecule type" value="Genomic_DNA"/>
</dbReference>
<dbReference type="RefSeq" id="WP_254421569.1">
    <property type="nucleotide sequence ID" value="NZ_BAAAJB010000027.1"/>
</dbReference>
<keyword evidence="2" id="KW-0472">Membrane</keyword>
<feature type="domain" description="PASTA" evidence="3">
    <location>
        <begin position="143"/>
        <end position="219"/>
    </location>
</feature>
<feature type="compositionally biased region" description="Acidic residues" evidence="1">
    <location>
        <begin position="237"/>
        <end position="249"/>
    </location>
</feature>
<keyword evidence="4" id="KW-0808">Transferase</keyword>
<feature type="compositionally biased region" description="Low complexity" evidence="1">
    <location>
        <begin position="181"/>
        <end position="191"/>
    </location>
</feature>
<sequence>MSLPPHVPGPPPEPSRKLSPLAKIGLGCGGCASLAFFGFFGLVILGLLLPSPPPDEGSVAVSVSESPSAEPELELVGLRLPKAQELVAEADLELGDLVLAATGEDVEWTRSAMVVCGQDVTEEAAELAVVPEGVDCPEDGEAAEEWPELPEFTDGTVDEAGEWIDAAGLRVAVESAFGDVDAPDPADAAGDTVCGQSPGRGEKTAPFSDTLEVELFVVSDDTDCPEQIGDPSPTPEPEPEPEPEPDPEPEPAPAPEPEPAPEPDPEPAPAPVQGVHPGAFCSQHWQYGHTNNGTLMRCTTTAEDDRFRWRAA</sequence>
<dbReference type="PROSITE" id="PS51178">
    <property type="entry name" value="PASTA"/>
    <property type="match status" value="1"/>
</dbReference>
<feature type="region of interest" description="Disordered" evidence="1">
    <location>
        <begin position="222"/>
        <end position="279"/>
    </location>
</feature>
<gene>
    <name evidence="4" type="ORF">NE857_15120</name>
</gene>
<keyword evidence="2" id="KW-1133">Transmembrane helix</keyword>
<feature type="region of interest" description="Disordered" evidence="1">
    <location>
        <begin position="181"/>
        <end position="208"/>
    </location>
</feature>
<proteinExistence type="predicted"/>